<evidence type="ECO:0000313" key="2">
    <source>
        <dbReference type="EMBL" id="KAA8911565.1"/>
    </source>
</evidence>
<feature type="chain" id="PRO_5023891409" description="Secreted protein" evidence="1">
    <location>
        <begin position="21"/>
        <end position="72"/>
    </location>
</feature>
<feature type="non-terminal residue" evidence="2">
    <location>
        <position position="72"/>
    </location>
</feature>
<proteinExistence type="predicted"/>
<dbReference type="InParanoid" id="A0A5J5F5C3"/>
<protein>
    <recommendedName>
        <fullName evidence="4">Secreted protein</fullName>
    </recommendedName>
</protein>
<gene>
    <name evidence="2" type="ORF">FN846DRAFT_935579</name>
</gene>
<name>A0A5J5F5C3_9PEZI</name>
<dbReference type="Proteomes" id="UP000326924">
    <property type="component" value="Unassembled WGS sequence"/>
</dbReference>
<comment type="caution">
    <text evidence="2">The sequence shown here is derived from an EMBL/GenBank/DDBJ whole genome shotgun (WGS) entry which is preliminary data.</text>
</comment>
<evidence type="ECO:0008006" key="4">
    <source>
        <dbReference type="Google" id="ProtNLM"/>
    </source>
</evidence>
<organism evidence="2 3">
    <name type="scientific">Sphaerosporella brunnea</name>
    <dbReference type="NCBI Taxonomy" id="1250544"/>
    <lineage>
        <taxon>Eukaryota</taxon>
        <taxon>Fungi</taxon>
        <taxon>Dikarya</taxon>
        <taxon>Ascomycota</taxon>
        <taxon>Pezizomycotina</taxon>
        <taxon>Pezizomycetes</taxon>
        <taxon>Pezizales</taxon>
        <taxon>Pyronemataceae</taxon>
        <taxon>Sphaerosporella</taxon>
    </lineage>
</organism>
<keyword evidence="3" id="KW-1185">Reference proteome</keyword>
<evidence type="ECO:0000313" key="3">
    <source>
        <dbReference type="Proteomes" id="UP000326924"/>
    </source>
</evidence>
<feature type="signal peptide" evidence="1">
    <location>
        <begin position="1"/>
        <end position="20"/>
    </location>
</feature>
<keyword evidence="1" id="KW-0732">Signal</keyword>
<dbReference type="EMBL" id="VXIS01000034">
    <property type="protein sequence ID" value="KAA8911565.1"/>
    <property type="molecule type" value="Genomic_DNA"/>
</dbReference>
<reference evidence="2 3" key="1">
    <citation type="submission" date="2019-09" db="EMBL/GenBank/DDBJ databases">
        <title>Draft genome of the ectomycorrhizal ascomycete Sphaerosporella brunnea.</title>
        <authorList>
            <consortium name="DOE Joint Genome Institute"/>
            <person name="Benucci G.M."/>
            <person name="Marozzi G."/>
            <person name="Antonielli L."/>
            <person name="Sanchez S."/>
            <person name="Marco P."/>
            <person name="Wang X."/>
            <person name="Falini L.B."/>
            <person name="Barry K."/>
            <person name="Haridas S."/>
            <person name="Lipzen A."/>
            <person name="Labutti K."/>
            <person name="Grigoriev I.V."/>
            <person name="Murat C."/>
            <person name="Martin F."/>
            <person name="Albertini E."/>
            <person name="Donnini D."/>
            <person name="Bonito G."/>
        </authorList>
    </citation>
    <scope>NUCLEOTIDE SEQUENCE [LARGE SCALE GENOMIC DNA]</scope>
    <source>
        <strain evidence="2 3">Sb_GMNB300</strain>
    </source>
</reference>
<accession>A0A5J5F5C3</accession>
<evidence type="ECO:0000256" key="1">
    <source>
        <dbReference type="SAM" id="SignalP"/>
    </source>
</evidence>
<dbReference type="AlphaFoldDB" id="A0A5J5F5C3"/>
<sequence>MIVKLDWLLRLVVTLLNGMAISWTRGDARSSAKKLFKTDYQVVVWYERSSKSLLLAPCVFDGLVAFEVPRLL</sequence>